<sequence length="162" mass="18567">MSKTPPNNIKANTTFNGNSNKSIIKSQLKSLNSTKKLTITIISEFNWCTINLSEILLKFCLNLPKNFTLAQLTLKCLTTIENIYYLKNVKLSRFRDSNGYDIVSDYKAINQENTFYVAILDAEDNKQTQLDRFKESLIHNNSNINIHKSFQVLDLPNQSKLA</sequence>
<reference evidence="1 2" key="1">
    <citation type="journal article" date="2015" name="Genome Biol. Evol.">
        <title>Phylogenomic analyses indicate that early fungi evolved digesting cell walls of algal ancestors of land plants.</title>
        <authorList>
            <person name="Chang Y."/>
            <person name="Wang S."/>
            <person name="Sekimoto S."/>
            <person name="Aerts A.L."/>
            <person name="Choi C."/>
            <person name="Clum A."/>
            <person name="LaButti K.M."/>
            <person name="Lindquist E.A."/>
            <person name="Yee Ngan C."/>
            <person name="Ohm R.A."/>
            <person name="Salamov A.A."/>
            <person name="Grigoriev I.V."/>
            <person name="Spatafora J.W."/>
            <person name="Berbee M.L."/>
        </authorList>
    </citation>
    <scope>NUCLEOTIDE SEQUENCE [LARGE SCALE GENOMIC DNA]</scope>
    <source>
        <strain evidence="1 2">NRRL 28638</strain>
    </source>
</reference>
<name>A0A137NTP5_CONC2</name>
<gene>
    <name evidence="1" type="ORF">CONCODRAFT_132287</name>
</gene>
<organism evidence="1 2">
    <name type="scientific">Conidiobolus coronatus (strain ATCC 28846 / CBS 209.66 / NRRL 28638)</name>
    <name type="common">Delacroixia coronata</name>
    <dbReference type="NCBI Taxonomy" id="796925"/>
    <lineage>
        <taxon>Eukaryota</taxon>
        <taxon>Fungi</taxon>
        <taxon>Fungi incertae sedis</taxon>
        <taxon>Zoopagomycota</taxon>
        <taxon>Entomophthoromycotina</taxon>
        <taxon>Entomophthoromycetes</taxon>
        <taxon>Entomophthorales</taxon>
        <taxon>Ancylistaceae</taxon>
        <taxon>Conidiobolus</taxon>
    </lineage>
</organism>
<keyword evidence="2" id="KW-1185">Reference proteome</keyword>
<evidence type="ECO:0000313" key="1">
    <source>
        <dbReference type="EMBL" id="KXN66109.1"/>
    </source>
</evidence>
<dbReference type="Proteomes" id="UP000070444">
    <property type="component" value="Unassembled WGS sequence"/>
</dbReference>
<protein>
    <submittedName>
        <fullName evidence="1">Uncharacterized protein</fullName>
    </submittedName>
</protein>
<accession>A0A137NTP5</accession>
<evidence type="ECO:0000313" key="2">
    <source>
        <dbReference type="Proteomes" id="UP000070444"/>
    </source>
</evidence>
<dbReference type="EMBL" id="KQ964765">
    <property type="protein sequence ID" value="KXN66109.1"/>
    <property type="molecule type" value="Genomic_DNA"/>
</dbReference>
<proteinExistence type="predicted"/>
<dbReference type="AlphaFoldDB" id="A0A137NTP5"/>